<proteinExistence type="predicted"/>
<feature type="transmembrane region" description="Helical" evidence="1">
    <location>
        <begin position="6"/>
        <end position="28"/>
    </location>
</feature>
<sequence length="37" mass="3945">MTTIAITTMIGAIVIIWGGLAVSVVSLVRRSRSRNSN</sequence>
<evidence type="ECO:0000256" key="1">
    <source>
        <dbReference type="SAM" id="Phobius"/>
    </source>
</evidence>
<dbReference type="Pfam" id="PF16951">
    <property type="entry name" value="MaAIMP_sms"/>
    <property type="match status" value="1"/>
</dbReference>
<keyword evidence="3" id="KW-1185">Reference proteome</keyword>
<protein>
    <submittedName>
        <fullName evidence="2">Methionine and alanine importer, small subunit</fullName>
    </submittedName>
</protein>
<dbReference type="RefSeq" id="WP_119714420.1">
    <property type="nucleotide sequence ID" value="NZ_OMOH01000001.1"/>
</dbReference>
<keyword evidence="1" id="KW-0472">Membrane</keyword>
<dbReference type="Proteomes" id="UP000265962">
    <property type="component" value="Unassembled WGS sequence"/>
</dbReference>
<name>A0A375I161_9ACTN</name>
<evidence type="ECO:0000313" key="2">
    <source>
        <dbReference type="EMBL" id="SPF67119.1"/>
    </source>
</evidence>
<reference evidence="3" key="1">
    <citation type="submission" date="2018-02" db="EMBL/GenBank/DDBJ databases">
        <authorList>
            <person name="Hornung B."/>
        </authorList>
    </citation>
    <scope>NUCLEOTIDE SEQUENCE [LARGE SCALE GENOMIC DNA]</scope>
</reference>
<gene>
    <name evidence="2" type="ORF">PROPJV5_0129</name>
</gene>
<evidence type="ECO:0000313" key="3">
    <source>
        <dbReference type="Proteomes" id="UP000265962"/>
    </source>
</evidence>
<keyword evidence="1" id="KW-0812">Transmembrane</keyword>
<accession>A0A375I161</accession>
<dbReference type="InterPro" id="IPR031596">
    <property type="entry name" value="MaAIMP_sms"/>
</dbReference>
<organism evidence="2 3">
    <name type="scientific">Propionibacterium ruminifibrarum</name>
    <dbReference type="NCBI Taxonomy" id="1962131"/>
    <lineage>
        <taxon>Bacteria</taxon>
        <taxon>Bacillati</taxon>
        <taxon>Actinomycetota</taxon>
        <taxon>Actinomycetes</taxon>
        <taxon>Propionibacteriales</taxon>
        <taxon>Propionibacteriaceae</taxon>
        <taxon>Propionibacterium</taxon>
    </lineage>
</organism>
<dbReference type="EMBL" id="OMOH01000001">
    <property type="protein sequence ID" value="SPF67119.1"/>
    <property type="molecule type" value="Genomic_DNA"/>
</dbReference>
<dbReference type="NCBIfam" id="NF033493">
    <property type="entry name" value="MetS_like_NSS"/>
    <property type="match status" value="1"/>
</dbReference>
<dbReference type="AlphaFoldDB" id="A0A375I161"/>
<keyword evidence="1" id="KW-1133">Transmembrane helix</keyword>